<comment type="caution">
    <text evidence="1">The sequence shown here is derived from an EMBL/GenBank/DDBJ whole genome shotgun (WGS) entry which is preliminary data.</text>
</comment>
<dbReference type="AlphaFoldDB" id="A0A101M0F0"/>
<protein>
    <submittedName>
        <fullName evidence="1">Uncharacterized protein</fullName>
    </submittedName>
</protein>
<name>A0A101M0F0_PICGL</name>
<gene>
    <name evidence="1" type="ORF">ABT39_MTgene4731</name>
</gene>
<geneLocation type="mitochondrion" evidence="1"/>
<proteinExistence type="predicted"/>
<organism evidence="1">
    <name type="scientific">Picea glauca</name>
    <name type="common">White spruce</name>
    <name type="synonym">Pinus glauca</name>
    <dbReference type="NCBI Taxonomy" id="3330"/>
    <lineage>
        <taxon>Eukaryota</taxon>
        <taxon>Viridiplantae</taxon>
        <taxon>Streptophyta</taxon>
        <taxon>Embryophyta</taxon>
        <taxon>Tracheophyta</taxon>
        <taxon>Spermatophyta</taxon>
        <taxon>Pinopsida</taxon>
        <taxon>Pinidae</taxon>
        <taxon>Conifers I</taxon>
        <taxon>Pinales</taxon>
        <taxon>Pinaceae</taxon>
        <taxon>Picea</taxon>
    </lineage>
</organism>
<accession>A0A101M0F0</accession>
<reference evidence="1" key="1">
    <citation type="journal article" date="2015" name="Genome Biol. Evol.">
        <title>Organellar Genomes of White Spruce (Picea glauca): Assembly and Annotation.</title>
        <authorList>
            <person name="Jackman S.D."/>
            <person name="Warren R.L."/>
            <person name="Gibb E.A."/>
            <person name="Vandervalk B.P."/>
            <person name="Mohamadi H."/>
            <person name="Chu J."/>
            <person name="Raymond A."/>
            <person name="Pleasance S."/>
            <person name="Coope R."/>
            <person name="Wildung M.R."/>
            <person name="Ritland C.E."/>
            <person name="Bousquet J."/>
            <person name="Jones S.J."/>
            <person name="Bohlmann J."/>
            <person name="Birol I."/>
        </authorList>
    </citation>
    <scope>NUCLEOTIDE SEQUENCE [LARGE SCALE GENOMIC DNA]</scope>
    <source>
        <tissue evidence="1">Flushing bud</tissue>
    </source>
</reference>
<keyword evidence="1" id="KW-0496">Mitochondrion</keyword>
<sequence>MRCVEPLSRSRAGATITLGWTWEGTVFGRRRNGKGTGARYERITLWSFGGEPSGSSYSWGVAC</sequence>
<evidence type="ECO:0000313" key="1">
    <source>
        <dbReference type="EMBL" id="KUM48716.1"/>
    </source>
</evidence>
<dbReference type="EMBL" id="LKAM01000005">
    <property type="protein sequence ID" value="KUM48716.1"/>
    <property type="molecule type" value="Genomic_DNA"/>
</dbReference>